<proteinExistence type="predicted"/>
<dbReference type="SUPFAM" id="SSF110857">
    <property type="entry name" value="Gamma-glutamyl cyclotransferase-like"/>
    <property type="match status" value="1"/>
</dbReference>
<dbReference type="GO" id="GO:0016740">
    <property type="term" value="F:transferase activity"/>
    <property type="evidence" value="ECO:0007669"/>
    <property type="project" value="UniProtKB-KW"/>
</dbReference>
<evidence type="ECO:0000256" key="1">
    <source>
        <dbReference type="ARBA" id="ARBA00022679"/>
    </source>
</evidence>
<evidence type="ECO:0000313" key="4">
    <source>
        <dbReference type="EMBL" id="KKM26424.1"/>
    </source>
</evidence>
<dbReference type="InterPro" id="IPR045038">
    <property type="entry name" value="AIG2-like"/>
</dbReference>
<dbReference type="PANTHER" id="PTHR31544:SF2">
    <property type="entry name" value="AIG2-LIKE PROTEIN D"/>
    <property type="match status" value="1"/>
</dbReference>
<dbReference type="Pfam" id="PF06094">
    <property type="entry name" value="GGACT"/>
    <property type="match status" value="1"/>
</dbReference>
<dbReference type="InterPro" id="IPR009288">
    <property type="entry name" value="AIG2-like_dom"/>
</dbReference>
<dbReference type="AlphaFoldDB" id="A0A0F9J1V1"/>
<protein>
    <recommendedName>
        <fullName evidence="2">Putative gamma-glutamylcyclotransferase</fullName>
    </recommendedName>
</protein>
<feature type="non-terminal residue" evidence="4">
    <location>
        <position position="103"/>
    </location>
</feature>
<dbReference type="EMBL" id="LAZR01012512">
    <property type="protein sequence ID" value="KKM26424.1"/>
    <property type="molecule type" value="Genomic_DNA"/>
</dbReference>
<evidence type="ECO:0000256" key="2">
    <source>
        <dbReference type="ARBA" id="ARBA00030602"/>
    </source>
</evidence>
<dbReference type="PANTHER" id="PTHR31544">
    <property type="entry name" value="AIG2-LIKE PROTEIN D"/>
    <property type="match status" value="1"/>
</dbReference>
<accession>A0A0F9J1V1</accession>
<keyword evidence="1" id="KW-0808">Transferase</keyword>
<dbReference type="InterPro" id="IPR036568">
    <property type="entry name" value="GGCT-like_sf"/>
</dbReference>
<gene>
    <name evidence="4" type="ORF">LCGC14_1584870</name>
</gene>
<dbReference type="InterPro" id="IPR013024">
    <property type="entry name" value="GGCT-like"/>
</dbReference>
<reference evidence="4" key="1">
    <citation type="journal article" date="2015" name="Nature">
        <title>Complex archaea that bridge the gap between prokaryotes and eukaryotes.</title>
        <authorList>
            <person name="Spang A."/>
            <person name="Saw J.H."/>
            <person name="Jorgensen S.L."/>
            <person name="Zaremba-Niedzwiedzka K."/>
            <person name="Martijn J."/>
            <person name="Lind A.E."/>
            <person name="van Eijk R."/>
            <person name="Schleper C."/>
            <person name="Guy L."/>
            <person name="Ettema T.J."/>
        </authorList>
    </citation>
    <scope>NUCLEOTIDE SEQUENCE</scope>
</reference>
<dbReference type="CDD" id="cd06661">
    <property type="entry name" value="GGCT_like"/>
    <property type="match status" value="1"/>
</dbReference>
<name>A0A0F9J1V1_9ZZZZ</name>
<dbReference type="Gene3D" id="3.10.490.10">
    <property type="entry name" value="Gamma-glutamyl cyclotransferase-like"/>
    <property type="match status" value="1"/>
</dbReference>
<sequence length="103" mass="11617">MKLFVYGTLTEKDRMMRLLDVSEAYLGTPIKSHVTGYTKYDESATKLPYPVVLPDGKGRVNGVMWNGLTAWDIQQLDHYEGVASGLYERIAARVTVREAGRFC</sequence>
<feature type="domain" description="Gamma-glutamylcyclotransferase AIG2-like" evidence="3">
    <location>
        <begin position="3"/>
        <end position="100"/>
    </location>
</feature>
<comment type="caution">
    <text evidence="4">The sequence shown here is derived from an EMBL/GenBank/DDBJ whole genome shotgun (WGS) entry which is preliminary data.</text>
</comment>
<evidence type="ECO:0000259" key="3">
    <source>
        <dbReference type="Pfam" id="PF06094"/>
    </source>
</evidence>
<organism evidence="4">
    <name type="scientific">marine sediment metagenome</name>
    <dbReference type="NCBI Taxonomy" id="412755"/>
    <lineage>
        <taxon>unclassified sequences</taxon>
        <taxon>metagenomes</taxon>
        <taxon>ecological metagenomes</taxon>
    </lineage>
</organism>